<dbReference type="EMBL" id="MCGT01000001">
    <property type="protein sequence ID" value="ORX62596.1"/>
    <property type="molecule type" value="Genomic_DNA"/>
</dbReference>
<evidence type="ECO:0000313" key="1">
    <source>
        <dbReference type="EMBL" id="ORX62596.1"/>
    </source>
</evidence>
<reference evidence="1 2" key="1">
    <citation type="submission" date="2016-07" db="EMBL/GenBank/DDBJ databases">
        <title>Pervasive Adenine N6-methylation of Active Genes in Fungi.</title>
        <authorList>
            <consortium name="DOE Joint Genome Institute"/>
            <person name="Mondo S.J."/>
            <person name="Dannebaum R.O."/>
            <person name="Kuo R.C."/>
            <person name="Labutti K."/>
            <person name="Haridas S."/>
            <person name="Kuo A."/>
            <person name="Salamov A."/>
            <person name="Ahrendt S.R."/>
            <person name="Lipzen A."/>
            <person name="Sullivan W."/>
            <person name="Andreopoulos W.B."/>
            <person name="Clum A."/>
            <person name="Lindquist E."/>
            <person name="Daum C."/>
            <person name="Ramamoorthy G.K."/>
            <person name="Gryganskyi A."/>
            <person name="Culley D."/>
            <person name="Magnuson J.K."/>
            <person name="James T.Y."/>
            <person name="O'Malley M.A."/>
            <person name="Stajich J.E."/>
            <person name="Spatafora J.W."/>
            <person name="Visel A."/>
            <person name="Grigoriev I.V."/>
        </authorList>
    </citation>
    <scope>NUCLEOTIDE SEQUENCE [LARGE SCALE GENOMIC DNA]</scope>
    <source>
        <strain evidence="1 2">NRRL 3301</strain>
    </source>
</reference>
<keyword evidence="2" id="KW-1185">Reference proteome</keyword>
<sequence>MIQETKLSTCGPVDYSCQCAAHKLIQECFNLCPTYAAEASIHKGTLDSICAAVPVPSSSSATLLPSSTAVPSVSSVGVSPQPSTAHHSLGCEPVRWSWLSLVAMIPAFVYFCQ</sequence>
<dbReference type="Proteomes" id="UP000242146">
    <property type="component" value="Unassembled WGS sequence"/>
</dbReference>
<accession>A0A1X2GX07</accession>
<gene>
    <name evidence="1" type="ORF">DM01DRAFT_1001422</name>
</gene>
<protein>
    <submittedName>
        <fullName evidence="1">Uncharacterized protein</fullName>
    </submittedName>
</protein>
<proteinExistence type="predicted"/>
<dbReference type="AlphaFoldDB" id="A0A1X2GX07"/>
<dbReference type="OrthoDB" id="2507140at2759"/>
<organism evidence="1 2">
    <name type="scientific">Hesseltinella vesiculosa</name>
    <dbReference type="NCBI Taxonomy" id="101127"/>
    <lineage>
        <taxon>Eukaryota</taxon>
        <taxon>Fungi</taxon>
        <taxon>Fungi incertae sedis</taxon>
        <taxon>Mucoromycota</taxon>
        <taxon>Mucoromycotina</taxon>
        <taxon>Mucoromycetes</taxon>
        <taxon>Mucorales</taxon>
        <taxon>Cunninghamellaceae</taxon>
        <taxon>Hesseltinella</taxon>
    </lineage>
</organism>
<evidence type="ECO:0000313" key="2">
    <source>
        <dbReference type="Proteomes" id="UP000242146"/>
    </source>
</evidence>
<name>A0A1X2GX07_9FUNG</name>
<comment type="caution">
    <text evidence="1">The sequence shown here is derived from an EMBL/GenBank/DDBJ whole genome shotgun (WGS) entry which is preliminary data.</text>
</comment>